<feature type="region of interest" description="Disordered" evidence="1">
    <location>
        <begin position="46"/>
        <end position="104"/>
    </location>
</feature>
<dbReference type="AlphaFoldDB" id="A0AAX2RGK7"/>
<accession>A0AAX2RGK7</accession>
<dbReference type="EMBL" id="SNSQ01000054">
    <property type="protein sequence ID" value="TEU37192.1"/>
    <property type="molecule type" value="Genomic_DNA"/>
</dbReference>
<dbReference type="Proteomes" id="UP000298234">
    <property type="component" value="Unassembled WGS sequence"/>
</dbReference>
<protein>
    <submittedName>
        <fullName evidence="2">Uncharacterized protein</fullName>
    </submittedName>
</protein>
<proteinExistence type="predicted"/>
<evidence type="ECO:0000256" key="1">
    <source>
        <dbReference type="SAM" id="MobiDB-lite"/>
    </source>
</evidence>
<feature type="compositionally biased region" description="Basic residues" evidence="1">
    <location>
        <begin position="71"/>
        <end position="82"/>
    </location>
</feature>
<feature type="compositionally biased region" description="Basic residues" evidence="1">
    <location>
        <begin position="94"/>
        <end position="104"/>
    </location>
</feature>
<organism evidence="2 3">
    <name type="scientific">Burkholderia cepacia</name>
    <name type="common">Pseudomonas cepacia</name>
    <dbReference type="NCBI Taxonomy" id="292"/>
    <lineage>
        <taxon>Bacteria</taxon>
        <taxon>Pseudomonadati</taxon>
        <taxon>Pseudomonadota</taxon>
        <taxon>Betaproteobacteria</taxon>
        <taxon>Burkholderiales</taxon>
        <taxon>Burkholderiaceae</taxon>
        <taxon>Burkholderia</taxon>
        <taxon>Burkholderia cepacia complex</taxon>
    </lineage>
</organism>
<evidence type="ECO:0000313" key="2">
    <source>
        <dbReference type="EMBL" id="TEU37192.1"/>
    </source>
</evidence>
<sequence length="104" mass="11854">MDFVLAKTALLWIFVRGRISRHGHYRDITVWTDGWMPCRAASGAVRGVGRGENTTDPRRGCDNAPPETRTGRRWRAARRRAAARNQPALTSRSTVRRFWRSSSS</sequence>
<comment type="caution">
    <text evidence="2">The sequence shown here is derived from an EMBL/GenBank/DDBJ whole genome shotgun (WGS) entry which is preliminary data.</text>
</comment>
<name>A0AAX2RGK7_BURCE</name>
<reference evidence="2 3" key="1">
    <citation type="submission" date="2019-03" db="EMBL/GenBank/DDBJ databases">
        <title>Burkholderia cepacia outbreak.</title>
        <authorList>
            <person name="Farzana R."/>
            <person name="Walsh T.R."/>
        </authorList>
    </citation>
    <scope>NUCLEOTIDE SEQUENCE [LARGE SCALE GENOMIC DNA]</scope>
    <source>
        <strain evidence="3">d13</strain>
    </source>
</reference>
<gene>
    <name evidence="2" type="ORF">E3D37_33885</name>
</gene>
<evidence type="ECO:0000313" key="3">
    <source>
        <dbReference type="Proteomes" id="UP000298234"/>
    </source>
</evidence>